<comment type="caution">
    <text evidence="6">Lacks conserved residue(s) required for the propagation of feature annotation.</text>
</comment>
<dbReference type="Pfam" id="PF02118">
    <property type="entry name" value="Srg"/>
    <property type="match status" value="1"/>
</dbReference>
<name>A0AAF3EPH1_9BILA</name>
<dbReference type="WBParaSite" id="MBELARI_LOCUS15807">
    <property type="protein sequence ID" value="MBELARI_LOCUS15807"/>
    <property type="gene ID" value="MBELARI_LOCUS15807"/>
</dbReference>
<feature type="transmembrane region" description="Helical" evidence="6">
    <location>
        <begin position="401"/>
        <end position="425"/>
    </location>
</feature>
<evidence type="ECO:0000313" key="8">
    <source>
        <dbReference type="WBParaSite" id="MBELARI_LOCUS15807"/>
    </source>
</evidence>
<evidence type="ECO:0000313" key="7">
    <source>
        <dbReference type="Proteomes" id="UP000887575"/>
    </source>
</evidence>
<reference evidence="8" key="1">
    <citation type="submission" date="2024-02" db="UniProtKB">
        <authorList>
            <consortium name="WormBaseParasite"/>
        </authorList>
    </citation>
    <scope>IDENTIFICATION</scope>
</reference>
<sequence length="506" mass="59135">MKPSKSMVDRERPASAHYPFATQPRVAKVMIATKIGIAESLNLLKVNKDCRDYIRLRGPLHKKEFEVNDCAIDFALIQTDWEFIFGLRQRNSDRQFCFKYRHPYWHIADNAAEGFHDYRRYVYLKDGKQKLFNIFQSIHSCKLLKLRGWARWRPGGMQWRLSEPLRKDFIKNFPIKMKIVKEYRLEKLQDYSMELFEKATEMISPGADVFDIRFGIHEIGDEISKMESPKIDEILEKLKYITTYLNTWIAVKLRGLHSMTWIYMGIQNYFPPYRLCYAYQFASFYIENGALILLHLNRFTAIWLPIKHIKIWNLRNIAYAGILIYLIGFSICYSDFYIGPLYVEVNGLAVDNPALMPEFWLSAALMGPLGHTFPWIALALDLLTLGKILYLRIMGRQTNGVLVEINLFLICLSTFVVQLTLMLYFDRAFSLWNTPEMSLLMLSVVIDLFTLSEAYIGLALNRTLRQKLFAMLFGKKRNGGKVSETTSAFQRSNKETKQFSQSVVKF</sequence>
<dbReference type="PANTHER" id="PTHR31552">
    <property type="entry name" value="SERPENTINE RECEPTOR CLASS GAMMA"/>
    <property type="match status" value="1"/>
</dbReference>
<dbReference type="GO" id="GO:0016020">
    <property type="term" value="C:membrane"/>
    <property type="evidence" value="ECO:0007669"/>
    <property type="project" value="UniProtKB-SubCell"/>
</dbReference>
<dbReference type="Proteomes" id="UP000887575">
    <property type="component" value="Unassembled WGS sequence"/>
</dbReference>
<dbReference type="AlphaFoldDB" id="A0AAF3EPH1"/>
<dbReference type="GO" id="GO:0007606">
    <property type="term" value="P:sensory perception of chemical stimulus"/>
    <property type="evidence" value="ECO:0007669"/>
    <property type="project" value="UniProtKB-UniRule"/>
</dbReference>
<comment type="subcellular location">
    <subcellularLocation>
        <location evidence="1">Membrane</location>
        <topology evidence="1">Multi-pass membrane protein</topology>
    </subcellularLocation>
</comment>
<comment type="similarity">
    <text evidence="2 6">Belongs to the nematode receptor-like protein srg family.</text>
</comment>
<keyword evidence="3 6" id="KW-0812">Transmembrane</keyword>
<accession>A0AAF3EPH1</accession>
<feature type="transmembrane region" description="Helical" evidence="6">
    <location>
        <begin position="317"/>
        <end position="339"/>
    </location>
</feature>
<organism evidence="7 8">
    <name type="scientific">Mesorhabditis belari</name>
    <dbReference type="NCBI Taxonomy" id="2138241"/>
    <lineage>
        <taxon>Eukaryota</taxon>
        <taxon>Metazoa</taxon>
        <taxon>Ecdysozoa</taxon>
        <taxon>Nematoda</taxon>
        <taxon>Chromadorea</taxon>
        <taxon>Rhabditida</taxon>
        <taxon>Rhabditina</taxon>
        <taxon>Rhabditomorpha</taxon>
        <taxon>Rhabditoidea</taxon>
        <taxon>Rhabditidae</taxon>
        <taxon>Mesorhabditinae</taxon>
        <taxon>Mesorhabditis</taxon>
    </lineage>
</organism>
<evidence type="ECO:0000256" key="2">
    <source>
        <dbReference type="ARBA" id="ARBA00005692"/>
    </source>
</evidence>
<dbReference type="PANTHER" id="PTHR31552:SF8">
    <property type="entry name" value="SERPENTINE RECEPTOR CLASS GAMMA"/>
    <property type="match status" value="1"/>
</dbReference>
<feature type="transmembrane region" description="Helical" evidence="6">
    <location>
        <begin position="437"/>
        <end position="460"/>
    </location>
</feature>
<keyword evidence="5 6" id="KW-0472">Membrane</keyword>
<protein>
    <recommendedName>
        <fullName evidence="6">Serpentine receptor class gamma</fullName>
    </recommendedName>
</protein>
<evidence type="ECO:0000256" key="5">
    <source>
        <dbReference type="ARBA" id="ARBA00023136"/>
    </source>
</evidence>
<evidence type="ECO:0000256" key="4">
    <source>
        <dbReference type="ARBA" id="ARBA00022989"/>
    </source>
</evidence>
<keyword evidence="7" id="KW-1185">Reference proteome</keyword>
<dbReference type="InterPro" id="IPR000609">
    <property type="entry name" value="7TM_GPCR_serpentine_rcpt_Srg"/>
</dbReference>
<evidence type="ECO:0000256" key="1">
    <source>
        <dbReference type="ARBA" id="ARBA00004141"/>
    </source>
</evidence>
<keyword evidence="4 6" id="KW-1133">Transmembrane helix</keyword>
<proteinExistence type="inferred from homology"/>
<feature type="transmembrane region" description="Helical" evidence="6">
    <location>
        <begin position="277"/>
        <end position="296"/>
    </location>
</feature>
<evidence type="ECO:0000256" key="3">
    <source>
        <dbReference type="ARBA" id="ARBA00022692"/>
    </source>
</evidence>
<evidence type="ECO:0000256" key="6">
    <source>
        <dbReference type="RuleBase" id="RU280813"/>
    </source>
</evidence>
<dbReference type="GO" id="GO:0004888">
    <property type="term" value="F:transmembrane signaling receptor activity"/>
    <property type="evidence" value="ECO:0007669"/>
    <property type="project" value="InterPro"/>
</dbReference>